<dbReference type="KEGG" id="dwd:DSCW_00310"/>
<name>A0A5K7Z2A2_9BACT</name>
<proteinExistence type="predicted"/>
<evidence type="ECO:0000313" key="2">
    <source>
        <dbReference type="EMBL" id="BBO72614.1"/>
    </source>
</evidence>
<gene>
    <name evidence="2" type="ORF">DSCW_00310</name>
</gene>
<sequence>MSIEEKVSLTISVPKSYRDRLRTMAAQQNLHDPDKLTSASTIAREIICDYIDEIDSLEADFRAAGSVIEAEEASSERKRNEPCRTTLS</sequence>
<reference evidence="2 3" key="1">
    <citation type="submission" date="2019-11" db="EMBL/GenBank/DDBJ databases">
        <title>Comparative genomics of hydrocarbon-degrading Desulfosarcina strains.</title>
        <authorList>
            <person name="Watanabe M."/>
            <person name="Kojima H."/>
            <person name="Fukui M."/>
        </authorList>
    </citation>
    <scope>NUCLEOTIDE SEQUENCE [LARGE SCALE GENOMIC DNA]</scope>
    <source>
        <strain evidence="2 3">PP31</strain>
    </source>
</reference>
<evidence type="ECO:0008006" key="4">
    <source>
        <dbReference type="Google" id="ProtNLM"/>
    </source>
</evidence>
<dbReference type="RefSeq" id="WP_155301815.1">
    <property type="nucleotide sequence ID" value="NZ_AP021875.1"/>
</dbReference>
<evidence type="ECO:0000256" key="1">
    <source>
        <dbReference type="SAM" id="MobiDB-lite"/>
    </source>
</evidence>
<keyword evidence="3" id="KW-1185">Reference proteome</keyword>
<dbReference type="AlphaFoldDB" id="A0A5K7Z2A2"/>
<feature type="region of interest" description="Disordered" evidence="1">
    <location>
        <begin position="69"/>
        <end position="88"/>
    </location>
</feature>
<accession>A0A5K7Z2A2</accession>
<dbReference type="EMBL" id="AP021875">
    <property type="protein sequence ID" value="BBO72614.1"/>
    <property type="molecule type" value="Genomic_DNA"/>
</dbReference>
<dbReference type="Proteomes" id="UP000427769">
    <property type="component" value="Chromosome"/>
</dbReference>
<organism evidence="2 3">
    <name type="scientific">Desulfosarcina widdelii</name>
    <dbReference type="NCBI Taxonomy" id="947919"/>
    <lineage>
        <taxon>Bacteria</taxon>
        <taxon>Pseudomonadati</taxon>
        <taxon>Thermodesulfobacteriota</taxon>
        <taxon>Desulfobacteria</taxon>
        <taxon>Desulfobacterales</taxon>
        <taxon>Desulfosarcinaceae</taxon>
        <taxon>Desulfosarcina</taxon>
    </lineage>
</organism>
<evidence type="ECO:0000313" key="3">
    <source>
        <dbReference type="Proteomes" id="UP000427769"/>
    </source>
</evidence>
<protein>
    <recommendedName>
        <fullName evidence="4">Ribbon-helix-helix protein CopG domain-containing protein</fullName>
    </recommendedName>
</protein>